<dbReference type="EMBL" id="CP144100">
    <property type="protein sequence ID" value="WWC87860.1"/>
    <property type="molecule type" value="Genomic_DNA"/>
</dbReference>
<proteinExistence type="predicted"/>
<feature type="compositionally biased region" description="Low complexity" evidence="1">
    <location>
        <begin position="101"/>
        <end position="114"/>
    </location>
</feature>
<dbReference type="RefSeq" id="XP_066074623.1">
    <property type="nucleotide sequence ID" value="XM_066218526.1"/>
</dbReference>
<gene>
    <name evidence="2" type="ORF">L201_002757</name>
</gene>
<keyword evidence="3" id="KW-1185">Reference proteome</keyword>
<organism evidence="2 3">
    <name type="scientific">Kwoniella dendrophila CBS 6074</name>
    <dbReference type="NCBI Taxonomy" id="1295534"/>
    <lineage>
        <taxon>Eukaryota</taxon>
        <taxon>Fungi</taxon>
        <taxon>Dikarya</taxon>
        <taxon>Basidiomycota</taxon>
        <taxon>Agaricomycotina</taxon>
        <taxon>Tremellomycetes</taxon>
        <taxon>Tremellales</taxon>
        <taxon>Cryptococcaceae</taxon>
        <taxon>Kwoniella</taxon>
    </lineage>
</organism>
<accession>A0AAX4JTG7</accession>
<name>A0AAX4JTG7_9TREE</name>
<protein>
    <submittedName>
        <fullName evidence="2">Uncharacterized protein</fullName>
    </submittedName>
</protein>
<feature type="compositionally biased region" description="Polar residues" evidence="1">
    <location>
        <begin position="266"/>
        <end position="285"/>
    </location>
</feature>
<feature type="compositionally biased region" description="Basic and acidic residues" evidence="1">
    <location>
        <begin position="415"/>
        <end position="447"/>
    </location>
</feature>
<evidence type="ECO:0000256" key="1">
    <source>
        <dbReference type="SAM" id="MobiDB-lite"/>
    </source>
</evidence>
<feature type="compositionally biased region" description="Low complexity" evidence="1">
    <location>
        <begin position="448"/>
        <end position="462"/>
    </location>
</feature>
<feature type="compositionally biased region" description="Basic and acidic residues" evidence="1">
    <location>
        <begin position="485"/>
        <end position="497"/>
    </location>
</feature>
<feature type="compositionally biased region" description="Polar residues" evidence="1">
    <location>
        <begin position="115"/>
        <end position="125"/>
    </location>
</feature>
<reference evidence="2 3" key="1">
    <citation type="submission" date="2024-01" db="EMBL/GenBank/DDBJ databases">
        <title>Comparative genomics of Cryptococcus and Kwoniella reveals pathogenesis evolution and contrasting modes of karyotype evolution via chromosome fusion or intercentromeric recombination.</title>
        <authorList>
            <person name="Coelho M.A."/>
            <person name="David-Palma M."/>
            <person name="Shea T."/>
            <person name="Bowers K."/>
            <person name="McGinley-Smith S."/>
            <person name="Mohammad A.W."/>
            <person name="Gnirke A."/>
            <person name="Yurkov A.M."/>
            <person name="Nowrousian M."/>
            <person name="Sun S."/>
            <person name="Cuomo C.A."/>
            <person name="Heitman J."/>
        </authorList>
    </citation>
    <scope>NUCLEOTIDE SEQUENCE [LARGE SCALE GENOMIC DNA]</scope>
    <source>
        <strain evidence="2 3">CBS 6074</strain>
    </source>
</reference>
<feature type="region of interest" description="Disordered" evidence="1">
    <location>
        <begin position="90"/>
        <end position="146"/>
    </location>
</feature>
<evidence type="ECO:0000313" key="2">
    <source>
        <dbReference type="EMBL" id="WWC87860.1"/>
    </source>
</evidence>
<feature type="region of interest" description="Disordered" evidence="1">
    <location>
        <begin position="340"/>
        <end position="554"/>
    </location>
</feature>
<sequence>MPYSNQLCRKCGLPRASPPSTLHTMFEEDFERCFICQKACKGLYCSSECRLRDQGTPSPAVHANHGGVKITSQLPAALSPLVRPTYHIGRSPRVSAQNRGSSSTSSGSSSVSSSPLQSPQTNPSEVDSPKRDTFDLPPPAYPTKQFGSIASSVPMKIPAYHPRASPLVAPSQTPGSVGSTVYPAGTSIDTLRFGRKPSAVNTVLSPNALIPRCACGKPANHRNRASSKDRADLIDAGFSRLSLGPSVISAPHAQEEPTPRSVRIVSESSASGYPTRPNGLSTPGRTTLPLGIPSSPQVSATTTLLSRSRSDPIPGSPITQRKNIPAVPAPAPLITNVITPSHKESNGMMPASPIVPAQSSATRPSRSRDALGVATIDSPRRGRSRERQEHHVGHITSNLGGPADREQAPSRSRTRRGESKRRSNSRERERGRERPSGRDSREREQHSRQNSGSGSGQISPGSAVPTLNQHQQPQSPQIIPSWSRRASEATADRRKIIGETAPMMRRTASGGKRSPLYVSSSRLGQEHEEKERERKEEIDRATKQLDQVFGVAAG</sequence>
<dbReference type="AlphaFoldDB" id="A0AAX4JTG7"/>
<evidence type="ECO:0000313" key="3">
    <source>
        <dbReference type="Proteomes" id="UP001355207"/>
    </source>
</evidence>
<feature type="region of interest" description="Disordered" evidence="1">
    <location>
        <begin position="249"/>
        <end position="324"/>
    </location>
</feature>
<feature type="compositionally biased region" description="Basic and acidic residues" evidence="1">
    <location>
        <begin position="524"/>
        <end position="543"/>
    </location>
</feature>
<dbReference type="GeneID" id="91093429"/>
<feature type="compositionally biased region" description="Low complexity" evidence="1">
    <location>
        <begin position="471"/>
        <end position="481"/>
    </location>
</feature>
<dbReference type="Proteomes" id="UP001355207">
    <property type="component" value="Chromosome 3"/>
</dbReference>